<dbReference type="GO" id="GO:0005200">
    <property type="term" value="F:structural constituent of cytoskeleton"/>
    <property type="evidence" value="ECO:0007669"/>
    <property type="project" value="TreeGrafter"/>
</dbReference>
<feature type="compositionally biased region" description="Basic and acidic residues" evidence="7">
    <location>
        <begin position="416"/>
        <end position="425"/>
    </location>
</feature>
<dbReference type="SUPFAM" id="SSF90257">
    <property type="entry name" value="Myosin rod fragments"/>
    <property type="match status" value="1"/>
</dbReference>
<evidence type="ECO:0000259" key="8">
    <source>
        <dbReference type="PROSITE" id="PS51841"/>
    </source>
</evidence>
<dbReference type="OMA" id="VRIEHEN"/>
<evidence type="ECO:0000313" key="10">
    <source>
        <dbReference type="Ensembl" id="ENSCMIP00000020983.1"/>
    </source>
</evidence>
<feature type="region of interest" description="Disordered" evidence="7">
    <location>
        <begin position="384"/>
        <end position="438"/>
    </location>
</feature>
<dbReference type="FunCoup" id="A0A4W3HUB7">
    <property type="interactions" value="674"/>
</dbReference>
<feature type="coiled-coil region" evidence="6">
    <location>
        <begin position="240"/>
        <end position="367"/>
    </location>
</feature>
<dbReference type="GO" id="GO:0051664">
    <property type="term" value="P:nuclear pore localization"/>
    <property type="evidence" value="ECO:0007669"/>
    <property type="project" value="TreeGrafter"/>
</dbReference>
<feature type="coiled-coil region" evidence="6">
    <location>
        <begin position="33"/>
        <end position="201"/>
    </location>
</feature>
<dbReference type="Pfam" id="PF00932">
    <property type="entry name" value="LTD"/>
    <property type="match status" value="1"/>
</dbReference>
<evidence type="ECO:0000313" key="11">
    <source>
        <dbReference type="Proteomes" id="UP000314986"/>
    </source>
</evidence>
<keyword evidence="3" id="KW-0636">Prenylation</keyword>
<sequence>MAATPVSQKSRASAAHTPLSPTRISRLQEKEELTNLNDRLAVYIDKVRSLEAENSVLQLKISEKEEVTTRELTGIKSMYETELADTRKLLDETARDKAKLQIELGKTKAELEELSKGYKKKESDLITTQTRLKEFEATYHKNEAALNTALAEKRSLEAQVADLRAQLAKAESSLAAAKKQLEKETLLRVDLENQCQSLTEELTFRKNVFEEEVRETRKRHERRVVEVDTGRQIDYDSKLTEALQDLRKQHEEQVKQYKDDLEQTFQAKLENAKIASDRNDKAVGTAREELQEARVRIESLSYQLSTLQKQATASEARVRELEEMLSNDRDKYRKMLEGRDREMAELRDRMEQQLEEYEDLLDVKLALDMEINAYRKLLEGEEERLKLSPSHSSRVTVSRATSSRAVHTSRTKRKRVGQEGSRETRSSNIQQTHSTKGLISIEPTDLEGKFVGLKNNSEKDQPLGSWRLKRQIGDGEEIVYKFTPKYTLKAGQEVKIWSADAGKAHSPPTDLLWKNQVWGTGEDIKTILVNSDGEEIAVRCLRKIYQEDVEEEAEFGDEDLFHQQQVHICARGCGVYHFPHGAHWGLARVNMKMLLCCGQLVDCICHQWNPVAQWLEHSPRKRDTWV</sequence>
<dbReference type="GO" id="GO:0005882">
    <property type="term" value="C:intermediate filament"/>
    <property type="evidence" value="ECO:0007669"/>
    <property type="project" value="UniProtKB-KW"/>
</dbReference>
<keyword evidence="1 5" id="KW-0403">Intermediate filament</keyword>
<dbReference type="SUPFAM" id="SSF64593">
    <property type="entry name" value="Intermediate filament protein, coiled coil region"/>
    <property type="match status" value="2"/>
</dbReference>
<reference evidence="10" key="4">
    <citation type="submission" date="2025-08" db="UniProtKB">
        <authorList>
            <consortium name="Ensembl"/>
        </authorList>
    </citation>
    <scope>IDENTIFICATION</scope>
</reference>
<dbReference type="GO" id="GO:0031507">
    <property type="term" value="P:heterochromatin formation"/>
    <property type="evidence" value="ECO:0007669"/>
    <property type="project" value="TreeGrafter"/>
</dbReference>
<dbReference type="Proteomes" id="UP000314986">
    <property type="component" value="Unassembled WGS sequence"/>
</dbReference>
<dbReference type="PANTHER" id="PTHR45721:SF2">
    <property type="entry name" value="LAMIN-B2"/>
    <property type="match status" value="1"/>
</dbReference>
<evidence type="ECO:0000256" key="3">
    <source>
        <dbReference type="ARBA" id="ARBA00023289"/>
    </source>
</evidence>
<keyword evidence="2 6" id="KW-0175">Coiled coil</keyword>
<dbReference type="Gene3D" id="1.20.5.1160">
    <property type="entry name" value="Vasodilator-stimulated phosphoprotein"/>
    <property type="match status" value="2"/>
</dbReference>
<feature type="compositionally biased region" description="Low complexity" evidence="7">
    <location>
        <begin position="392"/>
        <end position="406"/>
    </location>
</feature>
<dbReference type="Gene3D" id="1.20.5.500">
    <property type="entry name" value="Single helix bin"/>
    <property type="match status" value="1"/>
</dbReference>
<organism evidence="10 11">
    <name type="scientific">Callorhinchus milii</name>
    <name type="common">Ghost shark</name>
    <dbReference type="NCBI Taxonomy" id="7868"/>
    <lineage>
        <taxon>Eukaryota</taxon>
        <taxon>Metazoa</taxon>
        <taxon>Chordata</taxon>
        <taxon>Craniata</taxon>
        <taxon>Vertebrata</taxon>
        <taxon>Chondrichthyes</taxon>
        <taxon>Holocephali</taxon>
        <taxon>Chimaeriformes</taxon>
        <taxon>Callorhinchidae</taxon>
        <taxon>Callorhinchus</taxon>
    </lineage>
</organism>
<evidence type="ECO:0000256" key="5">
    <source>
        <dbReference type="RuleBase" id="RU000685"/>
    </source>
</evidence>
<reference evidence="11" key="3">
    <citation type="journal article" date="2014" name="Nature">
        <title>Elephant shark genome provides unique insights into gnathostome evolution.</title>
        <authorList>
            <consortium name="International Elephant Shark Genome Sequencing Consortium"/>
            <person name="Venkatesh B."/>
            <person name="Lee A.P."/>
            <person name="Ravi V."/>
            <person name="Maurya A.K."/>
            <person name="Lian M.M."/>
            <person name="Swann J.B."/>
            <person name="Ohta Y."/>
            <person name="Flajnik M.F."/>
            <person name="Sutoh Y."/>
            <person name="Kasahara M."/>
            <person name="Hoon S."/>
            <person name="Gangu V."/>
            <person name="Roy S.W."/>
            <person name="Irimia M."/>
            <person name="Korzh V."/>
            <person name="Kondrychyn I."/>
            <person name="Lim Z.W."/>
            <person name="Tay B.H."/>
            <person name="Tohari S."/>
            <person name="Kong K.W."/>
            <person name="Ho S."/>
            <person name="Lorente-Galdos B."/>
            <person name="Quilez J."/>
            <person name="Marques-Bonet T."/>
            <person name="Raney B.J."/>
            <person name="Ingham P.W."/>
            <person name="Tay A."/>
            <person name="Hillier L.W."/>
            <person name="Minx P."/>
            <person name="Boehm T."/>
            <person name="Wilson R.K."/>
            <person name="Brenner S."/>
            <person name="Warren W.C."/>
        </authorList>
    </citation>
    <scope>NUCLEOTIDE SEQUENCE [LARGE SCALE GENOMIC DNA]</scope>
</reference>
<dbReference type="Gene3D" id="2.60.40.1260">
    <property type="entry name" value="Lamin Tail domain"/>
    <property type="match status" value="1"/>
</dbReference>
<dbReference type="PROSITE" id="PS00226">
    <property type="entry name" value="IF_ROD_1"/>
    <property type="match status" value="1"/>
</dbReference>
<evidence type="ECO:0000256" key="2">
    <source>
        <dbReference type="ARBA" id="ARBA00023054"/>
    </source>
</evidence>
<name>A0A4W3HUB7_CALMI</name>
<reference evidence="10" key="5">
    <citation type="submission" date="2025-09" db="UniProtKB">
        <authorList>
            <consortium name="Ensembl"/>
        </authorList>
    </citation>
    <scope>IDENTIFICATION</scope>
</reference>
<dbReference type="GO" id="GO:0007097">
    <property type="term" value="P:nuclear migration"/>
    <property type="evidence" value="ECO:0007669"/>
    <property type="project" value="TreeGrafter"/>
</dbReference>
<dbReference type="GeneTree" id="ENSGT00940000160274"/>
<dbReference type="InterPro" id="IPR039008">
    <property type="entry name" value="IF_rod_dom"/>
</dbReference>
<keyword evidence="11" id="KW-1185">Reference proteome</keyword>
<evidence type="ECO:0000256" key="4">
    <source>
        <dbReference type="ARBA" id="ARBA00024186"/>
    </source>
</evidence>
<dbReference type="Pfam" id="PF00038">
    <property type="entry name" value="Filament"/>
    <property type="match status" value="1"/>
</dbReference>
<feature type="domain" description="IF rod" evidence="9">
    <location>
        <begin position="29"/>
        <end position="385"/>
    </location>
</feature>
<dbReference type="PANTHER" id="PTHR45721">
    <property type="entry name" value="LAMIN DM0-RELATED"/>
    <property type="match status" value="1"/>
</dbReference>
<accession>A0A4W3HUB7</accession>
<reference evidence="11" key="1">
    <citation type="journal article" date="2006" name="Science">
        <title>Ancient noncoding elements conserved in the human genome.</title>
        <authorList>
            <person name="Venkatesh B."/>
            <person name="Kirkness E.F."/>
            <person name="Loh Y.H."/>
            <person name="Halpern A.L."/>
            <person name="Lee A.P."/>
            <person name="Johnson J."/>
            <person name="Dandona N."/>
            <person name="Viswanathan L.D."/>
            <person name="Tay A."/>
            <person name="Venter J.C."/>
            <person name="Strausberg R.L."/>
            <person name="Brenner S."/>
        </authorList>
    </citation>
    <scope>NUCLEOTIDE SEQUENCE [LARGE SCALE GENOMIC DNA]</scope>
</reference>
<evidence type="ECO:0000256" key="1">
    <source>
        <dbReference type="ARBA" id="ARBA00022754"/>
    </source>
</evidence>
<dbReference type="PROSITE" id="PS51841">
    <property type="entry name" value="LTD"/>
    <property type="match status" value="1"/>
</dbReference>
<evidence type="ECO:0000256" key="6">
    <source>
        <dbReference type="SAM" id="Coils"/>
    </source>
</evidence>
<comment type="similarity">
    <text evidence="5">Belongs to the intermediate filament family.</text>
</comment>
<proteinExistence type="inferred from homology"/>
<dbReference type="GO" id="GO:0090435">
    <property type="term" value="P:protein localization to nuclear envelope"/>
    <property type="evidence" value="ECO:0007669"/>
    <property type="project" value="TreeGrafter"/>
</dbReference>
<dbReference type="GO" id="GO:0006998">
    <property type="term" value="P:nuclear envelope organization"/>
    <property type="evidence" value="ECO:0007669"/>
    <property type="project" value="TreeGrafter"/>
</dbReference>
<gene>
    <name evidence="10" type="primary">lmnb2</name>
</gene>
<dbReference type="GO" id="GO:0005652">
    <property type="term" value="C:nuclear lamina"/>
    <property type="evidence" value="ECO:0007669"/>
    <property type="project" value="UniProtKB-SubCell"/>
</dbReference>
<feature type="compositionally biased region" description="Polar residues" evidence="7">
    <location>
        <begin position="1"/>
        <end position="11"/>
    </location>
</feature>
<dbReference type="SMART" id="SM01391">
    <property type="entry name" value="Filament"/>
    <property type="match status" value="1"/>
</dbReference>
<feature type="domain" description="LTD" evidence="8">
    <location>
        <begin position="427"/>
        <end position="547"/>
    </location>
</feature>
<dbReference type="STRING" id="7868.ENSCMIP00000020983"/>
<feature type="compositionally biased region" description="Polar residues" evidence="7">
    <location>
        <begin position="426"/>
        <end position="437"/>
    </location>
</feature>
<dbReference type="InterPro" id="IPR036415">
    <property type="entry name" value="Lamin_tail_dom_sf"/>
</dbReference>
<feature type="region of interest" description="Disordered" evidence="7">
    <location>
        <begin position="1"/>
        <end position="24"/>
    </location>
</feature>
<dbReference type="InParanoid" id="A0A4W3HUB7"/>
<dbReference type="InterPro" id="IPR001322">
    <property type="entry name" value="Lamin_tail_dom"/>
</dbReference>
<dbReference type="Gene3D" id="1.20.5.170">
    <property type="match status" value="1"/>
</dbReference>
<reference evidence="11" key="2">
    <citation type="journal article" date="2007" name="PLoS Biol.">
        <title>Survey sequencing and comparative analysis of the elephant shark (Callorhinchus milii) genome.</title>
        <authorList>
            <person name="Venkatesh B."/>
            <person name="Kirkness E.F."/>
            <person name="Loh Y.H."/>
            <person name="Halpern A.L."/>
            <person name="Lee A.P."/>
            <person name="Johnson J."/>
            <person name="Dandona N."/>
            <person name="Viswanathan L.D."/>
            <person name="Tay A."/>
            <person name="Venter J.C."/>
            <person name="Strausberg R.L."/>
            <person name="Brenner S."/>
        </authorList>
    </citation>
    <scope>NUCLEOTIDE SEQUENCE [LARGE SCALE GENOMIC DNA]</scope>
</reference>
<keyword evidence="3" id="KW-0449">Lipoprotein</keyword>
<comment type="subcellular location">
    <subcellularLocation>
        <location evidence="4">Nucleus lamina</location>
    </subcellularLocation>
</comment>
<dbReference type="PROSITE" id="PS51842">
    <property type="entry name" value="IF_ROD_2"/>
    <property type="match status" value="1"/>
</dbReference>
<evidence type="ECO:0000256" key="7">
    <source>
        <dbReference type="SAM" id="MobiDB-lite"/>
    </source>
</evidence>
<protein>
    <submittedName>
        <fullName evidence="10">Lamin B2</fullName>
    </submittedName>
</protein>
<dbReference type="SUPFAM" id="SSF74853">
    <property type="entry name" value="Lamin A/C globular tail domain"/>
    <property type="match status" value="1"/>
</dbReference>
<dbReference type="Ensembl" id="ENSCMIT00000021366.1">
    <property type="protein sequence ID" value="ENSCMIP00000020983.1"/>
    <property type="gene ID" value="ENSCMIG00000009617.1"/>
</dbReference>
<evidence type="ECO:0000259" key="9">
    <source>
        <dbReference type="PROSITE" id="PS51842"/>
    </source>
</evidence>
<dbReference type="AlphaFoldDB" id="A0A4W3HUB7"/>
<dbReference type="InterPro" id="IPR018039">
    <property type="entry name" value="IF_conserved"/>
</dbReference>